<keyword evidence="3" id="KW-1185">Reference proteome</keyword>
<dbReference type="OrthoDB" id="184009at2"/>
<dbReference type="STRING" id="659014.SAMN04487996_1164"/>
<feature type="transmembrane region" description="Helical" evidence="1">
    <location>
        <begin position="217"/>
        <end position="241"/>
    </location>
</feature>
<dbReference type="GO" id="GO:0140359">
    <property type="term" value="F:ABC-type transporter activity"/>
    <property type="evidence" value="ECO:0007669"/>
    <property type="project" value="InterPro"/>
</dbReference>
<accession>A0A1G7S4Y4</accession>
<dbReference type="PANTHER" id="PTHR43471:SF1">
    <property type="entry name" value="ABC TRANSPORTER PERMEASE PROTEIN NOSY-RELATED"/>
    <property type="match status" value="1"/>
</dbReference>
<keyword evidence="1" id="KW-0472">Membrane</keyword>
<dbReference type="RefSeq" id="WP_090155481.1">
    <property type="nucleotide sequence ID" value="NZ_FNAN01000016.1"/>
</dbReference>
<feature type="transmembrane region" description="Helical" evidence="1">
    <location>
        <begin position="175"/>
        <end position="205"/>
    </location>
</feature>
<keyword evidence="1" id="KW-0812">Transmembrane</keyword>
<sequence length="479" mass="53156">MHFKYIRTIARQEWNSVFRNKTTLVLFLVLLAVSLLAVFTGWQYVGKFNAQQAAASSEVHQQWMSQPNRHPHRVAHYGYLVFREKSPLSFFDFGLDSYVGNSVFLEAHRQNTVNMSEAGFSNGMLRFGELSMAMVLQLLVPLFIIFIGFQTVAGLKQTGVLKILLCQRASYLDVLAGKAAGLTAVTWALFLPLLVLGLVAGFAYAPGTAAADLVLRIALIVILYALYFLIITLMVVIISAMSSSAKNALMLLVLAWMLFFVVLPKSAQTLGSSLFEAPGKIAFERAIEADVSKEGDSHDPDDPHFADLKARTLKKYGVDSIQVLPINYGALVMQEGENITAAIFNKHFDQLIGTYQSQNAVSAIFGFADPFLAIRNISMNLAGTDFDSFTAFQKQTEQYRFEKTKRLNEIHLTQVSFANNATQRVSAKNFQDMPDFVFRPVPVGQNLTASAASVIALLLWVVAGFSVLHFVSTKRKYQL</sequence>
<feature type="transmembrane region" description="Helical" evidence="1">
    <location>
        <begin position="248"/>
        <end position="267"/>
    </location>
</feature>
<dbReference type="Proteomes" id="UP000198748">
    <property type="component" value="Unassembled WGS sequence"/>
</dbReference>
<reference evidence="3" key="1">
    <citation type="submission" date="2016-10" db="EMBL/GenBank/DDBJ databases">
        <authorList>
            <person name="Varghese N."/>
            <person name="Submissions S."/>
        </authorList>
    </citation>
    <scope>NUCLEOTIDE SEQUENCE [LARGE SCALE GENOMIC DNA]</scope>
    <source>
        <strain evidence="3">DSM 25329</strain>
    </source>
</reference>
<name>A0A1G7S4Y4_9BACT</name>
<keyword evidence="1" id="KW-1133">Transmembrane helix</keyword>
<dbReference type="PANTHER" id="PTHR43471">
    <property type="entry name" value="ABC TRANSPORTER PERMEASE"/>
    <property type="match status" value="1"/>
</dbReference>
<evidence type="ECO:0000256" key="1">
    <source>
        <dbReference type="SAM" id="Phobius"/>
    </source>
</evidence>
<protein>
    <submittedName>
        <fullName evidence="2">ABC-2 type transport system permease protein</fullName>
    </submittedName>
</protein>
<feature type="transmembrane region" description="Helical" evidence="1">
    <location>
        <begin position="447"/>
        <end position="471"/>
    </location>
</feature>
<feature type="transmembrane region" description="Helical" evidence="1">
    <location>
        <begin position="21"/>
        <end position="42"/>
    </location>
</feature>
<gene>
    <name evidence="2" type="ORF">SAMN04487996_1164</name>
</gene>
<dbReference type="Pfam" id="PF12040">
    <property type="entry name" value="DUF3526"/>
    <property type="match status" value="1"/>
</dbReference>
<evidence type="ECO:0000313" key="3">
    <source>
        <dbReference type="Proteomes" id="UP000198748"/>
    </source>
</evidence>
<dbReference type="GO" id="GO:0005886">
    <property type="term" value="C:plasma membrane"/>
    <property type="evidence" value="ECO:0007669"/>
    <property type="project" value="UniProtKB-SubCell"/>
</dbReference>
<dbReference type="InterPro" id="IPR021913">
    <property type="entry name" value="DUF3526"/>
</dbReference>
<feature type="transmembrane region" description="Helical" evidence="1">
    <location>
        <begin position="134"/>
        <end position="155"/>
    </location>
</feature>
<proteinExistence type="predicted"/>
<evidence type="ECO:0000313" key="2">
    <source>
        <dbReference type="EMBL" id="SDG18014.1"/>
    </source>
</evidence>
<dbReference type="EMBL" id="FNAN01000016">
    <property type="protein sequence ID" value="SDG18014.1"/>
    <property type="molecule type" value="Genomic_DNA"/>
</dbReference>
<dbReference type="AlphaFoldDB" id="A0A1G7S4Y4"/>
<organism evidence="2 3">
    <name type="scientific">Dyadobacter soli</name>
    <dbReference type="NCBI Taxonomy" id="659014"/>
    <lineage>
        <taxon>Bacteria</taxon>
        <taxon>Pseudomonadati</taxon>
        <taxon>Bacteroidota</taxon>
        <taxon>Cytophagia</taxon>
        <taxon>Cytophagales</taxon>
        <taxon>Spirosomataceae</taxon>
        <taxon>Dyadobacter</taxon>
    </lineage>
</organism>